<accession>A0A6J6BZ39</accession>
<evidence type="ECO:0000313" key="2">
    <source>
        <dbReference type="EMBL" id="CAB4544370.1"/>
    </source>
</evidence>
<feature type="transmembrane region" description="Helical" evidence="1">
    <location>
        <begin position="284"/>
        <end position="302"/>
    </location>
</feature>
<feature type="transmembrane region" description="Helical" evidence="1">
    <location>
        <begin position="338"/>
        <end position="363"/>
    </location>
</feature>
<keyword evidence="1" id="KW-0812">Transmembrane</keyword>
<feature type="transmembrane region" description="Helical" evidence="1">
    <location>
        <begin position="140"/>
        <end position="158"/>
    </location>
</feature>
<feature type="transmembrane region" description="Helical" evidence="1">
    <location>
        <begin position="372"/>
        <end position="390"/>
    </location>
</feature>
<organism evidence="2">
    <name type="scientific">freshwater metagenome</name>
    <dbReference type="NCBI Taxonomy" id="449393"/>
    <lineage>
        <taxon>unclassified sequences</taxon>
        <taxon>metagenomes</taxon>
        <taxon>ecological metagenomes</taxon>
    </lineage>
</organism>
<feature type="transmembrane region" description="Helical" evidence="1">
    <location>
        <begin position="7"/>
        <end position="33"/>
    </location>
</feature>
<proteinExistence type="predicted"/>
<name>A0A6J6BZ39_9ZZZZ</name>
<keyword evidence="1" id="KW-0472">Membrane</keyword>
<feature type="transmembrane region" description="Helical" evidence="1">
    <location>
        <begin position="314"/>
        <end position="332"/>
    </location>
</feature>
<reference evidence="2" key="1">
    <citation type="submission" date="2020-05" db="EMBL/GenBank/DDBJ databases">
        <authorList>
            <person name="Chiriac C."/>
            <person name="Salcher M."/>
            <person name="Ghai R."/>
            <person name="Kavagutti S V."/>
        </authorList>
    </citation>
    <scope>NUCLEOTIDE SEQUENCE</scope>
</reference>
<gene>
    <name evidence="2" type="ORF">UFOPK1421_00849</name>
</gene>
<feature type="transmembrane region" description="Helical" evidence="1">
    <location>
        <begin position="87"/>
        <end position="107"/>
    </location>
</feature>
<dbReference type="EMBL" id="CAEZSL010000081">
    <property type="protein sequence ID" value="CAB4544370.1"/>
    <property type="molecule type" value="Genomic_DNA"/>
</dbReference>
<sequence>MNRWARWWVIALLGSIPVVVSVVHGLMGGAILLQDRAVFGLQVADAATGSFPSLGQYSWHGWSHLGSLLFYIFVPFHWLAGGASWGLFVGAGAHSCALLVLIAWLAFRLRGLWGTATAVALLLASWMSVGGIASADVWTPFLAIPLFVLFVTAAWGVTERDRPSMWLMCMSAALLVQVHVGYLPIVGLIGLTALGTFWWTGGNQRAMARPILSSLLLFLPLAFNPRDSAANFVHLWRFFSHSDTPTIGFSRGLRVVAFEMSPEASWLQGPSSEGIVGEARNGSWGWFAGVVIILLLCTIWVFRSPAESPRRKFGSSVPIMWAGLVAMVIGVAQVRGYLIPYVVLWRAVIVMLIVAWIVGVILANTSMVRQPLITAGAMGLFVLNLIGAILPTTEVSIVMPAAVRVREAIAQAVVFQENSPSADEGAILFRLGDGGLVGLYPALLYDFEQRGITGGIPADVERVFGDRVLDPVDASSVWMVCDTGWAFSLLSSASGATIVSVITPFTPEEEAKVVELQTLLAHELRTIGHLEAVTSLDSPLVAISLSELDINHDAAQELATLNQRASTPGDRFGIVAFASSDVPDIWWPLEVF</sequence>
<dbReference type="AlphaFoldDB" id="A0A6J6BZ39"/>
<feature type="transmembrane region" description="Helical" evidence="1">
    <location>
        <begin position="178"/>
        <end position="199"/>
    </location>
</feature>
<keyword evidence="1" id="KW-1133">Transmembrane helix</keyword>
<protein>
    <submittedName>
        <fullName evidence="2">Unannotated protein</fullName>
    </submittedName>
</protein>
<feature type="transmembrane region" description="Helical" evidence="1">
    <location>
        <begin position="113"/>
        <end position="133"/>
    </location>
</feature>
<evidence type="ECO:0000256" key="1">
    <source>
        <dbReference type="SAM" id="Phobius"/>
    </source>
</evidence>